<evidence type="ECO:0000256" key="1">
    <source>
        <dbReference type="SAM" id="MobiDB-lite"/>
    </source>
</evidence>
<dbReference type="EMBL" id="RKHK01000001">
    <property type="protein sequence ID" value="ROR74055.1"/>
    <property type="molecule type" value="Genomic_DNA"/>
</dbReference>
<sequence>MNAARKGADGSENTTSSQSGSGREAAAAPASRPAQGAPGSATSGSAGGAQRGTSRAPARDEPAAGRDKAIVSWIALLVAVLLTVWEAISSLHLGGIDPANDPSAWNSFYPVSLFVTLVLGLAAAVLGIVGIAQRRQPRWPGLAGLAVGLYAFVGAVFAWVGGLMDTGSSL</sequence>
<name>A0A3N2BFQ3_9MICO</name>
<feature type="compositionally biased region" description="Low complexity" evidence="1">
    <location>
        <begin position="19"/>
        <end position="44"/>
    </location>
</feature>
<feature type="transmembrane region" description="Helical" evidence="2">
    <location>
        <begin position="139"/>
        <end position="160"/>
    </location>
</feature>
<organism evidence="3 4">
    <name type="scientific">Bogoriella caseilytica</name>
    <dbReference type="NCBI Taxonomy" id="56055"/>
    <lineage>
        <taxon>Bacteria</taxon>
        <taxon>Bacillati</taxon>
        <taxon>Actinomycetota</taxon>
        <taxon>Actinomycetes</taxon>
        <taxon>Micrococcales</taxon>
        <taxon>Bogoriellaceae</taxon>
        <taxon>Bogoriella</taxon>
    </lineage>
</organism>
<gene>
    <name evidence="3" type="ORF">EDD31_2452</name>
</gene>
<proteinExistence type="predicted"/>
<evidence type="ECO:0000256" key="2">
    <source>
        <dbReference type="SAM" id="Phobius"/>
    </source>
</evidence>
<evidence type="ECO:0000313" key="3">
    <source>
        <dbReference type="EMBL" id="ROR74055.1"/>
    </source>
</evidence>
<dbReference type="Proteomes" id="UP000280668">
    <property type="component" value="Unassembled WGS sequence"/>
</dbReference>
<protein>
    <submittedName>
        <fullName evidence="3">Uncharacterized protein</fullName>
    </submittedName>
</protein>
<comment type="caution">
    <text evidence="3">The sequence shown here is derived from an EMBL/GenBank/DDBJ whole genome shotgun (WGS) entry which is preliminary data.</text>
</comment>
<evidence type="ECO:0000313" key="4">
    <source>
        <dbReference type="Proteomes" id="UP000280668"/>
    </source>
</evidence>
<feature type="transmembrane region" description="Helical" evidence="2">
    <location>
        <begin position="108"/>
        <end position="132"/>
    </location>
</feature>
<accession>A0A3N2BFQ3</accession>
<dbReference type="AlphaFoldDB" id="A0A3N2BFQ3"/>
<dbReference type="OrthoDB" id="5150387at2"/>
<feature type="transmembrane region" description="Helical" evidence="2">
    <location>
        <begin position="69"/>
        <end position="88"/>
    </location>
</feature>
<keyword evidence="2" id="KW-1133">Transmembrane helix</keyword>
<keyword evidence="4" id="KW-1185">Reference proteome</keyword>
<dbReference type="RefSeq" id="WP_123304393.1">
    <property type="nucleotide sequence ID" value="NZ_RKHK01000001.1"/>
</dbReference>
<feature type="region of interest" description="Disordered" evidence="1">
    <location>
        <begin position="1"/>
        <end position="62"/>
    </location>
</feature>
<reference evidence="3 4" key="1">
    <citation type="submission" date="2018-11" db="EMBL/GenBank/DDBJ databases">
        <title>Sequencing the genomes of 1000 actinobacteria strains.</title>
        <authorList>
            <person name="Klenk H.-P."/>
        </authorList>
    </citation>
    <scope>NUCLEOTIDE SEQUENCE [LARGE SCALE GENOMIC DNA]</scope>
    <source>
        <strain evidence="3 4">DSM 11294</strain>
    </source>
</reference>
<keyword evidence="2" id="KW-0812">Transmembrane</keyword>
<keyword evidence="2" id="KW-0472">Membrane</keyword>